<dbReference type="PRINTS" id="PR00138">
    <property type="entry name" value="MATRIXIN"/>
</dbReference>
<evidence type="ECO:0000259" key="12">
    <source>
        <dbReference type="SMART" id="SM00235"/>
    </source>
</evidence>
<reference evidence="13" key="1">
    <citation type="submission" date="2018-11" db="EMBL/GenBank/DDBJ databases">
        <authorList>
            <person name="Alioto T."/>
            <person name="Alioto T."/>
        </authorList>
    </citation>
    <scope>NUCLEOTIDE SEQUENCE</scope>
</reference>
<evidence type="ECO:0000256" key="10">
    <source>
        <dbReference type="PIRSR" id="PIRSR621190-2"/>
    </source>
</evidence>
<feature type="active site" evidence="8">
    <location>
        <position position="123"/>
    </location>
</feature>
<dbReference type="GO" id="GO:0004222">
    <property type="term" value="F:metalloendopeptidase activity"/>
    <property type="evidence" value="ECO:0007669"/>
    <property type="project" value="InterPro"/>
</dbReference>
<dbReference type="GO" id="GO:0008270">
    <property type="term" value="F:zinc ion binding"/>
    <property type="evidence" value="ECO:0007669"/>
    <property type="project" value="InterPro"/>
</dbReference>
<feature type="binding site" evidence="10">
    <location>
        <position position="98"/>
    </location>
    <ligand>
        <name>Ca(2+)</name>
        <dbReference type="ChEBI" id="CHEBI:29108"/>
        <label>2</label>
    </ligand>
</feature>
<dbReference type="Gene3D" id="3.40.390.10">
    <property type="entry name" value="Collagenase (Catalytic Domain)"/>
    <property type="match status" value="1"/>
</dbReference>
<feature type="binding site" evidence="10">
    <location>
        <position position="102"/>
    </location>
    <ligand>
        <name>Ca(2+)</name>
        <dbReference type="ChEBI" id="CHEBI:29108"/>
        <label>3</label>
    </ligand>
</feature>
<protein>
    <submittedName>
        <fullName evidence="13">Matrix metalloproteinase-15 (Membrane-inserted)</fullName>
        <ecNumber evidence="13">3.4.24.-</ecNumber>
    </submittedName>
</protein>
<evidence type="ECO:0000256" key="1">
    <source>
        <dbReference type="ARBA" id="ARBA00010370"/>
    </source>
</evidence>
<feature type="binding site" evidence="10">
    <location>
        <position position="73"/>
    </location>
    <ligand>
        <name>Zn(2+)</name>
        <dbReference type="ChEBI" id="CHEBI:29105"/>
        <label>1</label>
    </ligand>
</feature>
<evidence type="ECO:0000256" key="11">
    <source>
        <dbReference type="SAM" id="MobiDB-lite"/>
    </source>
</evidence>
<dbReference type="EC" id="3.4.24.-" evidence="13"/>
<feature type="binding site" evidence="10">
    <location>
        <position position="140"/>
    </location>
    <ligand>
        <name>Zn(2+)</name>
        <dbReference type="ChEBI" id="CHEBI:29105"/>
        <label>2</label>
        <note>catalytic</note>
    </ligand>
</feature>
<comment type="caution">
    <text evidence="13">The sequence shown here is derived from an EMBL/GenBank/DDBJ whole genome shotgun (WGS) entry which is preliminary data.</text>
</comment>
<dbReference type="InterPro" id="IPR001818">
    <property type="entry name" value="Pept_M10_metallopeptidase"/>
</dbReference>
<dbReference type="Pfam" id="PF00413">
    <property type="entry name" value="Peptidase_M10"/>
    <property type="match status" value="1"/>
</dbReference>
<feature type="binding site" evidence="10">
    <location>
        <position position="90"/>
    </location>
    <ligand>
        <name>Zn(2+)</name>
        <dbReference type="ChEBI" id="CHEBI:29105"/>
        <label>1</label>
    </ligand>
</feature>
<dbReference type="SMART" id="SM00235">
    <property type="entry name" value="ZnMc"/>
    <property type="match status" value="1"/>
</dbReference>
<dbReference type="SUPFAM" id="SSF50923">
    <property type="entry name" value="Hemopexin-like domain"/>
    <property type="match status" value="1"/>
</dbReference>
<organism evidence="13 14">
    <name type="scientific">Mytilus galloprovincialis</name>
    <name type="common">Mediterranean mussel</name>
    <dbReference type="NCBI Taxonomy" id="29158"/>
    <lineage>
        <taxon>Eukaryota</taxon>
        <taxon>Metazoa</taxon>
        <taxon>Spiralia</taxon>
        <taxon>Lophotrochozoa</taxon>
        <taxon>Mollusca</taxon>
        <taxon>Bivalvia</taxon>
        <taxon>Autobranchia</taxon>
        <taxon>Pteriomorphia</taxon>
        <taxon>Mytilida</taxon>
        <taxon>Mytiloidea</taxon>
        <taxon>Mytilidae</taxon>
        <taxon>Mytilinae</taxon>
        <taxon>Mytilus</taxon>
    </lineage>
</organism>
<dbReference type="PANTHER" id="PTHR10201">
    <property type="entry name" value="MATRIX METALLOPROTEINASE"/>
    <property type="match status" value="1"/>
</dbReference>
<comment type="similarity">
    <text evidence="1">Belongs to the peptidase M10A family.</text>
</comment>
<evidence type="ECO:0000256" key="8">
    <source>
        <dbReference type="PIRSR" id="PIRSR001191-1"/>
    </source>
</evidence>
<dbReference type="GO" id="GO:0006508">
    <property type="term" value="P:proteolysis"/>
    <property type="evidence" value="ECO:0007669"/>
    <property type="project" value="UniProtKB-KW"/>
</dbReference>
<accession>A0A8B6GWW0</accession>
<keyword evidence="6 9" id="KW-0862">Zinc</keyword>
<feature type="binding site" evidence="10">
    <location>
        <position position="304"/>
    </location>
    <ligand>
        <name>Ca(2+)</name>
        <dbReference type="ChEBI" id="CHEBI:29108"/>
        <label>5</label>
    </ligand>
</feature>
<keyword evidence="14" id="KW-1185">Reference proteome</keyword>
<feature type="domain" description="Peptidase metallopeptidase" evidence="12">
    <location>
        <begin position="10"/>
        <end position="167"/>
    </location>
</feature>
<dbReference type="InterPro" id="IPR036375">
    <property type="entry name" value="Hemopexin-like_dom_sf"/>
</dbReference>
<feature type="binding site" evidence="9">
    <location>
        <position position="122"/>
    </location>
    <ligand>
        <name>Zn(2+)</name>
        <dbReference type="ChEBI" id="CHEBI:29105"/>
        <label>2</label>
        <note>catalytic</note>
    </ligand>
</feature>
<dbReference type="CDD" id="cd04278">
    <property type="entry name" value="ZnMc_MMP"/>
    <property type="match status" value="1"/>
</dbReference>
<dbReference type="Proteomes" id="UP000596742">
    <property type="component" value="Unassembled WGS sequence"/>
</dbReference>
<keyword evidence="5 13" id="KW-0378">Hydrolase</keyword>
<feature type="binding site" evidence="10">
    <location>
        <position position="82"/>
    </location>
    <ligand>
        <name>Ca(2+)</name>
        <dbReference type="ChEBI" id="CHEBI:29108"/>
        <label>3</label>
    </ligand>
</feature>
<dbReference type="Gene3D" id="2.110.10.10">
    <property type="entry name" value="Hemopexin-like domain"/>
    <property type="match status" value="1"/>
</dbReference>
<dbReference type="InterPro" id="IPR033739">
    <property type="entry name" value="M10A_MMP"/>
</dbReference>
<dbReference type="PANTHER" id="PTHR10201:SF291">
    <property type="entry name" value="MATRIX METALLOPROTEINASE 1, ISOFORM C-RELATED"/>
    <property type="match status" value="1"/>
</dbReference>
<proteinExistence type="inferred from homology"/>
<evidence type="ECO:0000256" key="6">
    <source>
        <dbReference type="ARBA" id="ARBA00022833"/>
    </source>
</evidence>
<feature type="binding site" evidence="9">
    <location>
        <position position="132"/>
    </location>
    <ligand>
        <name>Zn(2+)</name>
        <dbReference type="ChEBI" id="CHEBI:29105"/>
        <label>2</label>
        <note>catalytic</note>
    </ligand>
</feature>
<feature type="binding site" evidence="10">
    <location>
        <position position="258"/>
    </location>
    <ligand>
        <name>Ca(2+)</name>
        <dbReference type="ChEBI" id="CHEBI:29108"/>
        <label>5</label>
    </ligand>
</feature>
<sequence length="396" mass="44589">MVYLFLYLCLGTKWNKNQVTWRLNSFSRKISNNNVRVETRRAFDLWSKNANLQFTELQSGDADIDIDFGRREHGDGAGNAFDGPGRVLAHAFFPPFGDTHFDEDEGWVVNRTGVDYFTVAAHEFGHALGLGHSEIREALMAPFYTGYNPNFELNSDDIAGIQALYGAPRNQPRPRPTTPRTTMPPVVVTEPPPPRPPPTNRPTFCDIPYNAAVRDFNGDLLVFMGRAYMLRINPNRGLVARMSQRTVFQRSPIRPDAATEVMSGSRIVMMKGRLLYHFSRSGRRISRKWISGGGATMPEQARAALSFSSNDISVFGASQVWKLNPNTGRVISGSHRYIGNEFPGVPNRIDAAVIRDDTTILFFKGRSRMHVFDRRQNRVVRTVDKGNELMDSTCNV</sequence>
<evidence type="ECO:0000313" key="13">
    <source>
        <dbReference type="EMBL" id="VDI70191.1"/>
    </source>
</evidence>
<feature type="binding site" evidence="10">
    <location>
        <position position="256"/>
    </location>
    <ligand>
        <name>Ca(2+)</name>
        <dbReference type="ChEBI" id="CHEBI:29108"/>
        <label>4</label>
    </ligand>
</feature>
<feature type="compositionally biased region" description="Pro residues" evidence="11">
    <location>
        <begin position="190"/>
        <end position="200"/>
    </location>
</feature>
<dbReference type="GO" id="GO:0031012">
    <property type="term" value="C:extracellular matrix"/>
    <property type="evidence" value="ECO:0007669"/>
    <property type="project" value="InterPro"/>
</dbReference>
<comment type="cofactor">
    <cofactor evidence="10">
        <name>Zn(2+)</name>
        <dbReference type="ChEBI" id="CHEBI:29105"/>
    </cofactor>
    <text evidence="10">Binds 2 Zn(2+) ions per subunit.</text>
</comment>
<dbReference type="EMBL" id="UYJE01009115">
    <property type="protein sequence ID" value="VDI70191.1"/>
    <property type="molecule type" value="Genomic_DNA"/>
</dbReference>
<dbReference type="InterPro" id="IPR006026">
    <property type="entry name" value="Peptidase_Metallo"/>
</dbReference>
<feature type="binding site" evidence="10">
    <location>
        <position position="105"/>
    </location>
    <ligand>
        <name>Ca(2+)</name>
        <dbReference type="ChEBI" id="CHEBI:29108"/>
        <label>3</label>
    </ligand>
</feature>
<dbReference type="GO" id="GO:0030574">
    <property type="term" value="P:collagen catabolic process"/>
    <property type="evidence" value="ECO:0007669"/>
    <property type="project" value="TreeGrafter"/>
</dbReference>
<keyword evidence="2" id="KW-0645">Protease</keyword>
<dbReference type="PIRSF" id="PIRSF001191">
    <property type="entry name" value="Peptidase_M10A_matrix"/>
    <property type="match status" value="1"/>
</dbReference>
<dbReference type="AlphaFoldDB" id="A0A8B6GWW0"/>
<keyword evidence="4" id="KW-0732">Signal</keyword>
<dbReference type="InterPro" id="IPR021190">
    <property type="entry name" value="Pept_M10A"/>
</dbReference>
<feature type="binding site" evidence="10">
    <location>
        <position position="75"/>
    </location>
    <ligand>
        <name>Zn(2+)</name>
        <dbReference type="ChEBI" id="CHEBI:29105"/>
        <label>1</label>
    </ligand>
</feature>
<feature type="binding site" evidence="10">
    <location>
        <position position="100"/>
    </location>
    <ligand>
        <name>Zn(2+)</name>
        <dbReference type="ChEBI" id="CHEBI:29105"/>
        <label>1</label>
    </ligand>
</feature>
<gene>
    <name evidence="13" type="ORF">MGAL_10B064187</name>
</gene>
<feature type="binding site" evidence="10">
    <location>
        <position position="63"/>
    </location>
    <ligand>
        <name>Ca(2+)</name>
        <dbReference type="ChEBI" id="CHEBI:29108"/>
        <label>2</label>
    </ligand>
</feature>
<keyword evidence="7" id="KW-0482">Metalloprotease</keyword>
<feature type="region of interest" description="Disordered" evidence="11">
    <location>
        <begin position="166"/>
        <end position="203"/>
    </location>
</feature>
<dbReference type="GO" id="GO:0030198">
    <property type="term" value="P:extracellular matrix organization"/>
    <property type="evidence" value="ECO:0007669"/>
    <property type="project" value="TreeGrafter"/>
</dbReference>
<feature type="compositionally biased region" description="Low complexity" evidence="11">
    <location>
        <begin position="178"/>
        <end position="189"/>
    </location>
</feature>
<dbReference type="InterPro" id="IPR024079">
    <property type="entry name" value="MetalloPept_cat_dom_sf"/>
</dbReference>
<keyword evidence="3 9" id="KW-0479">Metal-binding</keyword>
<feature type="binding site" evidence="9">
    <location>
        <position position="126"/>
    </location>
    <ligand>
        <name>Zn(2+)</name>
        <dbReference type="ChEBI" id="CHEBI:29105"/>
        <label>2</label>
        <note>catalytic</note>
    </ligand>
</feature>
<name>A0A8B6GWW0_MYTGA</name>
<evidence type="ECO:0000256" key="4">
    <source>
        <dbReference type="ARBA" id="ARBA00022729"/>
    </source>
</evidence>
<comment type="cofactor">
    <cofactor evidence="10">
        <name>Ca(2+)</name>
        <dbReference type="ChEBI" id="CHEBI:29108"/>
    </cofactor>
    <text evidence="10">Can bind about 5 Ca(2+) ions per subunit.</text>
</comment>
<dbReference type="SUPFAM" id="SSF55486">
    <property type="entry name" value="Metalloproteases ('zincins'), catalytic domain"/>
    <property type="match status" value="1"/>
</dbReference>
<evidence type="ECO:0000313" key="14">
    <source>
        <dbReference type="Proteomes" id="UP000596742"/>
    </source>
</evidence>
<feature type="binding site" evidence="10">
    <location>
        <position position="83"/>
    </location>
    <ligand>
        <name>Ca(2+)</name>
        <dbReference type="ChEBI" id="CHEBI:29108"/>
        <label>3</label>
    </ligand>
</feature>
<dbReference type="OrthoDB" id="406838at2759"/>
<evidence type="ECO:0000256" key="7">
    <source>
        <dbReference type="ARBA" id="ARBA00023049"/>
    </source>
</evidence>
<evidence type="ECO:0000256" key="3">
    <source>
        <dbReference type="ARBA" id="ARBA00022723"/>
    </source>
</evidence>
<evidence type="ECO:0000256" key="9">
    <source>
        <dbReference type="PIRSR" id="PIRSR001191-2"/>
    </source>
</evidence>
<feature type="binding site" evidence="10">
    <location>
        <position position="350"/>
    </location>
    <ligand>
        <name>Ca(2+)</name>
        <dbReference type="ChEBI" id="CHEBI:29108"/>
        <label>4</label>
    </ligand>
</feature>
<evidence type="ECO:0000256" key="2">
    <source>
        <dbReference type="ARBA" id="ARBA00022670"/>
    </source>
</evidence>
<feature type="binding site" evidence="10">
    <location>
        <position position="105"/>
    </location>
    <ligand>
        <name>Ca(2+)</name>
        <dbReference type="ChEBI" id="CHEBI:29108"/>
        <label>1</label>
    </ligand>
</feature>
<evidence type="ECO:0000256" key="5">
    <source>
        <dbReference type="ARBA" id="ARBA00022801"/>
    </source>
</evidence>
<keyword evidence="10" id="KW-0106">Calcium</keyword>